<evidence type="ECO:0000313" key="1">
    <source>
        <dbReference type="EMBL" id="VAX25292.1"/>
    </source>
</evidence>
<protein>
    <recommendedName>
        <fullName evidence="2">Phosphoglycerate mutase family protein</fullName>
    </recommendedName>
</protein>
<dbReference type="SUPFAM" id="SSF53254">
    <property type="entry name" value="Phosphoglycerate mutase-like"/>
    <property type="match status" value="1"/>
</dbReference>
<proteinExistence type="predicted"/>
<evidence type="ECO:0008006" key="2">
    <source>
        <dbReference type="Google" id="ProtNLM"/>
    </source>
</evidence>
<accession>A0A3B1CAS8</accession>
<dbReference type="InterPro" id="IPR029033">
    <property type="entry name" value="His_PPase_superfam"/>
</dbReference>
<dbReference type="EMBL" id="UOGA01000295">
    <property type="protein sequence ID" value="VAX25292.1"/>
    <property type="molecule type" value="Genomic_DNA"/>
</dbReference>
<gene>
    <name evidence="1" type="ORF">MNBD_NITROSPINAE04-421</name>
</gene>
<dbReference type="AlphaFoldDB" id="A0A3B1CAS8"/>
<organism evidence="1">
    <name type="scientific">hydrothermal vent metagenome</name>
    <dbReference type="NCBI Taxonomy" id="652676"/>
    <lineage>
        <taxon>unclassified sequences</taxon>
        <taxon>metagenomes</taxon>
        <taxon>ecological metagenomes</taxon>
    </lineage>
</organism>
<name>A0A3B1CAS8_9ZZZZ</name>
<reference evidence="1" key="1">
    <citation type="submission" date="2018-06" db="EMBL/GenBank/DDBJ databases">
        <authorList>
            <person name="Zhirakovskaya E."/>
        </authorList>
    </citation>
    <scope>NUCLEOTIDE SEQUENCE</scope>
</reference>
<sequence>MHILLARHGPPNIESAKPLLTREMSQWITDYSRARLAKLEKSPGKNQSIPVKCALWYSSDLPRAVDSAIALGIKPISLPLFREADLPHLNIPYLRLPPLVWVGLFRLAWFAGYGRNEKSIDTARARSVRACRLLIDQAIQKGSVGLIGHGVMNKLIGRNLLAEGWKRSIRSGNSYWSHSLYHLG</sequence>
<dbReference type="Gene3D" id="3.40.50.1240">
    <property type="entry name" value="Phosphoglycerate mutase-like"/>
    <property type="match status" value="1"/>
</dbReference>